<dbReference type="EMBL" id="LT841305">
    <property type="protein sequence ID" value="SMH64393.1"/>
    <property type="molecule type" value="Genomic_DNA"/>
</dbReference>
<dbReference type="RefSeq" id="WP_035192862.1">
    <property type="nucleotide sequence ID" value="NZ_CCCS020000035.1"/>
</dbReference>
<evidence type="ECO:0000259" key="1">
    <source>
        <dbReference type="PROSITE" id="PS50943"/>
    </source>
</evidence>
<evidence type="ECO:0000313" key="4">
    <source>
        <dbReference type="Proteomes" id="UP000193925"/>
    </source>
</evidence>
<dbReference type="PROSITE" id="PS50943">
    <property type="entry name" value="HTH_CROC1"/>
    <property type="match status" value="1"/>
</dbReference>
<dbReference type="SUPFAM" id="SSF47413">
    <property type="entry name" value="lambda repressor-like DNA-binding domains"/>
    <property type="match status" value="1"/>
</dbReference>
<dbReference type="CDD" id="cd00093">
    <property type="entry name" value="HTH_XRE"/>
    <property type="match status" value="1"/>
</dbReference>
<name>A0A060UQ10_9PROT</name>
<dbReference type="SMART" id="SM00530">
    <property type="entry name" value="HTH_XRE"/>
    <property type="match status" value="1"/>
</dbReference>
<protein>
    <recommendedName>
        <fullName evidence="1">HTH cro/C1-type domain-containing protein</fullName>
    </recommendedName>
</protein>
<reference evidence="2" key="1">
    <citation type="submission" date="2014-03" db="EMBL/GenBank/DDBJ databases">
        <authorList>
            <person name="Genoscope - CEA"/>
        </authorList>
    </citation>
    <scope>NUCLEOTIDE SEQUENCE [LARGE SCALE GENOMIC DNA]</scope>
    <source>
        <strain evidence="2">CF27</strain>
    </source>
</reference>
<dbReference type="EMBL" id="CCCS020000035">
    <property type="protein sequence ID" value="CDQ10366.1"/>
    <property type="molecule type" value="Genomic_DNA"/>
</dbReference>
<dbReference type="InterPro" id="IPR010982">
    <property type="entry name" value="Lambda_DNA-bd_dom_sf"/>
</dbReference>
<sequence>MDTKELIERAKKRNGIKNMTGIAEAIGINQSSLSLLKSGKSELSDETYIKLAKLAGVDPTEVIIEKHMKKAGPEGRVVWANLAKALPKKSAMIGLSVILLMPAPQSHVNTPTTNIKSGGQVLIM</sequence>
<evidence type="ECO:0000313" key="2">
    <source>
        <dbReference type="EMBL" id="CDQ10366.1"/>
    </source>
</evidence>
<dbReference type="Proteomes" id="UP000193925">
    <property type="component" value="Chromosome AFERRI"/>
</dbReference>
<dbReference type="GO" id="GO:0003677">
    <property type="term" value="F:DNA binding"/>
    <property type="evidence" value="ECO:0007669"/>
    <property type="project" value="InterPro"/>
</dbReference>
<dbReference type="Pfam" id="PF01381">
    <property type="entry name" value="HTH_3"/>
    <property type="match status" value="1"/>
</dbReference>
<accession>A0A060UQ10</accession>
<organism evidence="2">
    <name type="scientific">Acidithiobacillus ferrivorans</name>
    <dbReference type="NCBI Taxonomy" id="160808"/>
    <lineage>
        <taxon>Bacteria</taxon>
        <taxon>Pseudomonadati</taxon>
        <taxon>Pseudomonadota</taxon>
        <taxon>Acidithiobacillia</taxon>
        <taxon>Acidithiobacillales</taxon>
        <taxon>Acidithiobacillaceae</taxon>
        <taxon>Acidithiobacillus</taxon>
    </lineage>
</organism>
<feature type="domain" description="HTH cro/C1-type" evidence="1">
    <location>
        <begin position="23"/>
        <end position="62"/>
    </location>
</feature>
<reference evidence="3 4" key="3">
    <citation type="submission" date="2017-03" db="EMBL/GenBank/DDBJ databases">
        <authorList>
            <person name="Regsiter A."/>
            <person name="William W."/>
        </authorList>
    </citation>
    <scope>NUCLEOTIDE SEQUENCE [LARGE SCALE GENOMIC DNA]</scope>
    <source>
        <strain evidence="3">PRJEB5721</strain>
    </source>
</reference>
<reference evidence="2" key="2">
    <citation type="submission" date="2014-07" db="EMBL/GenBank/DDBJ databases">
        <title>Initial genome analysis of the psychrotolerant acidophile Acidithiobacillus ferrivorans CF27: insights into iron and sulfur oxidation pathways and into biofilm formation.</title>
        <authorList>
            <person name="Talla E."/>
            <person name="Hedrich S."/>
            <person name="Mangenot S."/>
            <person name="Ji B."/>
            <person name="Johnson D.B."/>
            <person name="Barbe V."/>
            <person name="Bonnefoy V."/>
        </authorList>
    </citation>
    <scope>NUCLEOTIDE SEQUENCE [LARGE SCALE GENOMIC DNA]</scope>
    <source>
        <strain evidence="2">CF27</strain>
    </source>
</reference>
<evidence type="ECO:0000313" key="3">
    <source>
        <dbReference type="EMBL" id="SMH64393.1"/>
    </source>
</evidence>
<dbReference type="AlphaFoldDB" id="A0A060UQ10"/>
<dbReference type="InterPro" id="IPR001387">
    <property type="entry name" value="Cro/C1-type_HTH"/>
</dbReference>
<keyword evidence="4" id="KW-1185">Reference proteome</keyword>
<proteinExistence type="predicted"/>
<gene>
    <name evidence="3" type="ORF">AFERRI_10426</name>
    <name evidence="2" type="ORF">AFERRI_400147</name>
</gene>
<dbReference type="Gene3D" id="1.10.260.40">
    <property type="entry name" value="lambda repressor-like DNA-binding domains"/>
    <property type="match status" value="1"/>
</dbReference>